<reference evidence="1 2" key="1">
    <citation type="submission" date="2021-01" db="EMBL/GenBank/DDBJ databases">
        <title>Chryseolinea sp. Jin1 Genome sequencing and assembly.</title>
        <authorList>
            <person name="Kim I."/>
        </authorList>
    </citation>
    <scope>NUCLEOTIDE SEQUENCE [LARGE SCALE GENOMIC DNA]</scope>
    <source>
        <strain evidence="1 2">Jin1</strain>
    </source>
</reference>
<accession>A0ABS1KQ51</accession>
<protein>
    <submittedName>
        <fullName evidence="1">Uncharacterized protein</fullName>
    </submittedName>
</protein>
<gene>
    <name evidence="1" type="ORF">JI741_10100</name>
</gene>
<sequence length="80" mass="9389">MAAKKKNPKPSTTVNQLTKNGIREINSLFEYASPDDLRNTLIEIYHTYIIQQHHAFPINFDVMSSQMYFLMETLKNLKKK</sequence>
<dbReference type="RefSeq" id="WP_202008946.1">
    <property type="nucleotide sequence ID" value="NZ_JAERRB010000003.1"/>
</dbReference>
<name>A0ABS1KQ51_9BACT</name>
<dbReference type="Proteomes" id="UP000613030">
    <property type="component" value="Unassembled WGS sequence"/>
</dbReference>
<dbReference type="EMBL" id="JAERRB010000003">
    <property type="protein sequence ID" value="MBL0741571.1"/>
    <property type="molecule type" value="Genomic_DNA"/>
</dbReference>
<evidence type="ECO:0000313" key="2">
    <source>
        <dbReference type="Proteomes" id="UP000613030"/>
    </source>
</evidence>
<comment type="caution">
    <text evidence="1">The sequence shown here is derived from an EMBL/GenBank/DDBJ whole genome shotgun (WGS) entry which is preliminary data.</text>
</comment>
<keyword evidence="2" id="KW-1185">Reference proteome</keyword>
<evidence type="ECO:0000313" key="1">
    <source>
        <dbReference type="EMBL" id="MBL0741571.1"/>
    </source>
</evidence>
<proteinExistence type="predicted"/>
<organism evidence="1 2">
    <name type="scientific">Chryseolinea lacunae</name>
    <dbReference type="NCBI Taxonomy" id="2801331"/>
    <lineage>
        <taxon>Bacteria</taxon>
        <taxon>Pseudomonadati</taxon>
        <taxon>Bacteroidota</taxon>
        <taxon>Cytophagia</taxon>
        <taxon>Cytophagales</taxon>
        <taxon>Fulvivirgaceae</taxon>
        <taxon>Chryseolinea</taxon>
    </lineage>
</organism>